<feature type="transmembrane region" description="Helical" evidence="7">
    <location>
        <begin position="21"/>
        <end position="43"/>
    </location>
</feature>
<dbReference type="InterPro" id="IPR003439">
    <property type="entry name" value="ABC_transporter-like_ATP-bd"/>
</dbReference>
<dbReference type="InterPro" id="IPR036640">
    <property type="entry name" value="ABC1_TM_sf"/>
</dbReference>
<dbReference type="Gene3D" id="1.20.1560.10">
    <property type="entry name" value="ABC transporter type 1, transmembrane domain"/>
    <property type="match status" value="1"/>
</dbReference>
<keyword evidence="2 7" id="KW-0812">Transmembrane</keyword>
<dbReference type="SMART" id="SM00382">
    <property type="entry name" value="AAA"/>
    <property type="match status" value="1"/>
</dbReference>
<feature type="transmembrane region" description="Helical" evidence="7">
    <location>
        <begin position="63"/>
        <end position="84"/>
    </location>
</feature>
<dbReference type="InterPro" id="IPR011527">
    <property type="entry name" value="ABC1_TM_dom"/>
</dbReference>
<keyword evidence="5 7" id="KW-1133">Transmembrane helix</keyword>
<dbReference type="RefSeq" id="WP_103113897.1">
    <property type="nucleotide sequence ID" value="NZ_PPFX01000001.1"/>
</dbReference>
<evidence type="ECO:0000256" key="1">
    <source>
        <dbReference type="ARBA" id="ARBA00004651"/>
    </source>
</evidence>
<evidence type="ECO:0000256" key="7">
    <source>
        <dbReference type="SAM" id="Phobius"/>
    </source>
</evidence>
<feature type="transmembrane region" description="Helical" evidence="7">
    <location>
        <begin position="256"/>
        <end position="278"/>
    </location>
</feature>
<dbReference type="PANTHER" id="PTHR24221:SF614">
    <property type="entry name" value="GLUTATHIONE_L-CYSTEINE TRANSPORT SYSTEM ATP-BINDING_PERMEASE PROTEIN CYDC"/>
    <property type="match status" value="1"/>
</dbReference>
<comment type="caution">
    <text evidence="10">The sequence shown here is derived from an EMBL/GenBank/DDBJ whole genome shotgun (WGS) entry which is preliminary data.</text>
</comment>
<dbReference type="GO" id="GO:0140359">
    <property type="term" value="F:ABC-type transporter activity"/>
    <property type="evidence" value="ECO:0007669"/>
    <property type="project" value="InterPro"/>
</dbReference>
<evidence type="ECO:0000259" key="8">
    <source>
        <dbReference type="PROSITE" id="PS50893"/>
    </source>
</evidence>
<dbReference type="EMBL" id="PPFX01000001">
    <property type="protein sequence ID" value="PNU21783.1"/>
    <property type="molecule type" value="Genomic_DNA"/>
</dbReference>
<dbReference type="SUPFAM" id="SSF52540">
    <property type="entry name" value="P-loop containing nucleoside triphosphate hydrolases"/>
    <property type="match status" value="1"/>
</dbReference>
<dbReference type="Pfam" id="PF00664">
    <property type="entry name" value="ABC_membrane"/>
    <property type="match status" value="1"/>
</dbReference>
<keyword evidence="6 7" id="KW-0472">Membrane</keyword>
<evidence type="ECO:0000259" key="9">
    <source>
        <dbReference type="PROSITE" id="PS50929"/>
    </source>
</evidence>
<dbReference type="PROSITE" id="PS50929">
    <property type="entry name" value="ABC_TM1F"/>
    <property type="match status" value="1"/>
</dbReference>
<feature type="transmembrane region" description="Helical" evidence="7">
    <location>
        <begin position="141"/>
        <end position="163"/>
    </location>
</feature>
<dbReference type="Pfam" id="PF00005">
    <property type="entry name" value="ABC_tran"/>
    <property type="match status" value="1"/>
</dbReference>
<dbReference type="PANTHER" id="PTHR24221">
    <property type="entry name" value="ATP-BINDING CASSETTE SUB-FAMILY B"/>
    <property type="match status" value="1"/>
</dbReference>
<accession>A0A2K2HEV3</accession>
<keyword evidence="4 10" id="KW-0067">ATP-binding</keyword>
<dbReference type="GO" id="GO:0034040">
    <property type="term" value="F:ATPase-coupled lipid transmembrane transporter activity"/>
    <property type="evidence" value="ECO:0007669"/>
    <property type="project" value="TreeGrafter"/>
</dbReference>
<dbReference type="GO" id="GO:0016887">
    <property type="term" value="F:ATP hydrolysis activity"/>
    <property type="evidence" value="ECO:0007669"/>
    <property type="project" value="InterPro"/>
</dbReference>
<feature type="domain" description="ABC transporter" evidence="8">
    <location>
        <begin position="342"/>
        <end position="569"/>
    </location>
</feature>
<dbReference type="InterPro" id="IPR003593">
    <property type="entry name" value="AAA+_ATPase"/>
</dbReference>
<comment type="subcellular location">
    <subcellularLocation>
        <location evidence="1">Cell membrane</location>
        <topology evidence="1">Multi-pass membrane protein</topology>
    </subcellularLocation>
</comment>
<dbReference type="OrthoDB" id="5480201at2"/>
<feature type="transmembrane region" description="Helical" evidence="7">
    <location>
        <begin position="169"/>
        <end position="186"/>
    </location>
</feature>
<dbReference type="GO" id="GO:0005886">
    <property type="term" value="C:plasma membrane"/>
    <property type="evidence" value="ECO:0007669"/>
    <property type="project" value="UniProtKB-SubCell"/>
</dbReference>
<evidence type="ECO:0000313" key="10">
    <source>
        <dbReference type="EMBL" id="PNU21783.1"/>
    </source>
</evidence>
<organism evidence="10 11">
    <name type="scientific">Geothermobacter hydrogeniphilus</name>
    <dbReference type="NCBI Taxonomy" id="1969733"/>
    <lineage>
        <taxon>Bacteria</taxon>
        <taxon>Pseudomonadati</taxon>
        <taxon>Thermodesulfobacteriota</taxon>
        <taxon>Desulfuromonadia</taxon>
        <taxon>Desulfuromonadales</taxon>
        <taxon>Geothermobacteraceae</taxon>
        <taxon>Geothermobacter</taxon>
    </lineage>
</organism>
<keyword evidence="3" id="KW-0547">Nucleotide-binding</keyword>
<dbReference type="SUPFAM" id="SSF90123">
    <property type="entry name" value="ABC transporter transmembrane region"/>
    <property type="match status" value="1"/>
</dbReference>
<dbReference type="Gene3D" id="3.40.50.300">
    <property type="entry name" value="P-loop containing nucleotide triphosphate hydrolases"/>
    <property type="match status" value="1"/>
</dbReference>
<reference evidence="10 11" key="1">
    <citation type="journal article" date="2018" name="Genome Announc.">
        <title>Genome Sequence of Geothermobacter sp. HR-1 Iron Reducer from the Loihi Seamount.</title>
        <authorList>
            <person name="Smith H."/>
            <person name="Abuyen K."/>
            <person name="Tremblay J."/>
            <person name="Savalia P."/>
            <person name="Perez-Rodriguez I."/>
            <person name="Emerson D."/>
            <person name="Tully B."/>
            <person name="Amend J."/>
        </authorList>
    </citation>
    <scope>NUCLEOTIDE SEQUENCE [LARGE SCALE GENOMIC DNA]</scope>
    <source>
        <strain evidence="10 11">HR-1</strain>
    </source>
</reference>
<dbReference type="PROSITE" id="PS50893">
    <property type="entry name" value="ABC_TRANSPORTER_2"/>
    <property type="match status" value="1"/>
</dbReference>
<proteinExistence type="predicted"/>
<dbReference type="InterPro" id="IPR039421">
    <property type="entry name" value="Type_1_exporter"/>
</dbReference>
<evidence type="ECO:0000256" key="5">
    <source>
        <dbReference type="ARBA" id="ARBA00022989"/>
    </source>
</evidence>
<dbReference type="CDD" id="cd07346">
    <property type="entry name" value="ABC_6TM_exporters"/>
    <property type="match status" value="1"/>
</dbReference>
<evidence type="ECO:0000256" key="4">
    <source>
        <dbReference type="ARBA" id="ARBA00022840"/>
    </source>
</evidence>
<sequence>MNAPELPPIFARHRRLLFIRLVINGILQALAIIGSMLLVRHAFNVLLNPAYDDPEVNLYELTDVWQIVWLAVGLLVCTGFAAWLRWLERVDAEKLGQDYVHRVRLLLFDRMRRFAPRAMSRRTTGAAMLRFVGDLNSLRRWVSLGLARIVVSAVVTVIALGFLSWLDPSLAGVSLLLLALGLLWNIRLGPRLHGVISEARRRRGRLAGNINEKIRSFAVIQAFDQGARERRRFGRHSLRLREAMIDRARASGRMRVVTEGATAACMGLVLSLGAYQVFRGMTTSGNVVAAMTVVGFLSSAFRDLGRVNEYHQSARVSTEKILSFMRTRTLRGRSSRLPPLRLEAGRIELRDLVLGDQLRGISAVAEGGSRVALVGDNGAGKSTLLHVVARLIDPDSGTVLIDGQDIANCLLSSVRQVFGLISPDLPLMRGSVRYNLRYRCPDAPAEEVARVSKLCGLDELLQSLPGGGNYRVQEGGHNLSLGQRHRLAIARALLGRPGILIVDEIDASLDPDAAAVLDRVLEDFAGTVMMVTRNPARLARADQRWYLQQGRLVRVEKQDRGSSSSLISLNQNQ</sequence>
<evidence type="ECO:0000256" key="2">
    <source>
        <dbReference type="ARBA" id="ARBA00022692"/>
    </source>
</evidence>
<name>A0A2K2HEV3_9BACT</name>
<dbReference type="Proteomes" id="UP000236340">
    <property type="component" value="Unassembled WGS sequence"/>
</dbReference>
<evidence type="ECO:0000313" key="11">
    <source>
        <dbReference type="Proteomes" id="UP000236340"/>
    </source>
</evidence>
<evidence type="ECO:0000256" key="3">
    <source>
        <dbReference type="ARBA" id="ARBA00022741"/>
    </source>
</evidence>
<dbReference type="GO" id="GO:0005524">
    <property type="term" value="F:ATP binding"/>
    <property type="evidence" value="ECO:0007669"/>
    <property type="project" value="UniProtKB-KW"/>
</dbReference>
<feature type="domain" description="ABC transmembrane type-1" evidence="9">
    <location>
        <begin position="25"/>
        <end position="313"/>
    </location>
</feature>
<dbReference type="AlphaFoldDB" id="A0A2K2HEV3"/>
<gene>
    <name evidence="10" type="ORF">C2E25_00710</name>
</gene>
<dbReference type="InterPro" id="IPR027417">
    <property type="entry name" value="P-loop_NTPase"/>
</dbReference>
<evidence type="ECO:0000256" key="6">
    <source>
        <dbReference type="ARBA" id="ARBA00023136"/>
    </source>
</evidence>
<protein>
    <submittedName>
        <fullName evidence="10">ABC transporter ATP-binding protein</fullName>
    </submittedName>
</protein>